<dbReference type="Proteomes" id="UP000516134">
    <property type="component" value="Chromosome"/>
</dbReference>
<keyword evidence="1" id="KW-0812">Transmembrane</keyword>
<accession>A0ABX6SXE9</accession>
<dbReference type="EMBL" id="CP060780">
    <property type="protein sequence ID" value="QNP42274.1"/>
    <property type="molecule type" value="Genomic_DNA"/>
</dbReference>
<protein>
    <submittedName>
        <fullName evidence="2">Uncharacterized protein</fullName>
    </submittedName>
</protein>
<proteinExistence type="predicted"/>
<dbReference type="RefSeq" id="WP_187713707.1">
    <property type="nucleotide sequence ID" value="NZ_BAABJC010000001.1"/>
</dbReference>
<evidence type="ECO:0000256" key="1">
    <source>
        <dbReference type="SAM" id="Phobius"/>
    </source>
</evidence>
<name>A0ABX6SXE9_9SPHN</name>
<reference evidence="2 3" key="1">
    <citation type="submission" date="2020-08" db="EMBL/GenBank/DDBJ databases">
        <title>Genome sequence of Sphingomonas daechungensis KACC 18115T.</title>
        <authorList>
            <person name="Hyun D.-W."/>
            <person name="Bae J.-W."/>
        </authorList>
    </citation>
    <scope>NUCLEOTIDE SEQUENCE [LARGE SCALE GENOMIC DNA]</scope>
    <source>
        <strain evidence="2 3">KACC 18115</strain>
    </source>
</reference>
<organism evidence="2 3">
    <name type="scientific">Sphingomonas daechungensis</name>
    <dbReference type="NCBI Taxonomy" id="1176646"/>
    <lineage>
        <taxon>Bacteria</taxon>
        <taxon>Pseudomonadati</taxon>
        <taxon>Pseudomonadota</taxon>
        <taxon>Alphaproteobacteria</taxon>
        <taxon>Sphingomonadales</taxon>
        <taxon>Sphingomonadaceae</taxon>
        <taxon>Sphingomonas</taxon>
    </lineage>
</organism>
<gene>
    <name evidence="2" type="ORF">H9L15_07805</name>
</gene>
<sequence length="83" mass="8879">MASPLKPGKQSVDLAAPVRVSKIRRDPPPPVKKTVVRDPDERETRTVVFGVVAFAVAIFIVTLGFSAYSGWSPGDVTVNGTLD</sequence>
<keyword evidence="1" id="KW-0472">Membrane</keyword>
<evidence type="ECO:0000313" key="2">
    <source>
        <dbReference type="EMBL" id="QNP42274.1"/>
    </source>
</evidence>
<keyword evidence="3" id="KW-1185">Reference proteome</keyword>
<feature type="transmembrane region" description="Helical" evidence="1">
    <location>
        <begin position="47"/>
        <end position="68"/>
    </location>
</feature>
<evidence type="ECO:0000313" key="3">
    <source>
        <dbReference type="Proteomes" id="UP000516134"/>
    </source>
</evidence>
<keyword evidence="1" id="KW-1133">Transmembrane helix</keyword>